<comment type="caution">
    <text evidence="1">The sequence shown here is derived from an EMBL/GenBank/DDBJ whole genome shotgun (WGS) entry which is preliminary data.</text>
</comment>
<accession>A0A0L6UGM8</accession>
<sequence>MKKKKTKDKRKIFKFERLIGFPFSAHNTLTQQLRSGSRSSSEYSHTSPKTKATCTHCHPLFQLDQYINCYSNLNSINKILLLCKKFTQFSHCVIGRSPTLLSKQPTENNRNPMETSNFPVVGCLYACGTRQILPPHLKFLLLAPKPQQESQSFGTSSPKLSDRGSESLVDMKLIPKDAQTTRGQPSAAYKNITLKTETFKPSPCFFPMIDKLTKSGTLRPMDTVDSESLSGLWEVVKMLPWMSGKKSIIHVEELGTCDVDHWISIPETGHLMAEVYNRPVFYYDKSWIQPFFPLTTLPNNNLPIFIGLTESQHFVVLKMKDDNLFPAAQLEHNWEKIAPPEAMHWKIGT</sequence>
<dbReference type="VEuPathDB" id="FungiDB:VP01_620g6"/>
<protein>
    <submittedName>
        <fullName evidence="1">Uncharacterized protein</fullName>
    </submittedName>
</protein>
<keyword evidence="2" id="KW-1185">Reference proteome</keyword>
<reference evidence="1 2" key="1">
    <citation type="submission" date="2015-08" db="EMBL/GenBank/DDBJ databases">
        <title>Next Generation Sequencing and Analysis of the Genome of Puccinia sorghi L Schw, the Causal Agent of Maize Common Rust.</title>
        <authorList>
            <person name="Rochi L."/>
            <person name="Burguener G."/>
            <person name="Darino M."/>
            <person name="Turjanski A."/>
            <person name="Kreff E."/>
            <person name="Dieguez M.J."/>
            <person name="Sacco F."/>
        </authorList>
    </citation>
    <scope>NUCLEOTIDE SEQUENCE [LARGE SCALE GENOMIC DNA]</scope>
    <source>
        <strain evidence="1 2">RO10H11247</strain>
    </source>
</reference>
<dbReference type="EMBL" id="LAVV01011508">
    <property type="protein sequence ID" value="KNZ47701.1"/>
    <property type="molecule type" value="Genomic_DNA"/>
</dbReference>
<dbReference type="AlphaFoldDB" id="A0A0L6UGM8"/>
<proteinExistence type="predicted"/>
<evidence type="ECO:0000313" key="1">
    <source>
        <dbReference type="EMBL" id="KNZ47701.1"/>
    </source>
</evidence>
<dbReference type="Proteomes" id="UP000037035">
    <property type="component" value="Unassembled WGS sequence"/>
</dbReference>
<dbReference type="OrthoDB" id="1915076at2759"/>
<name>A0A0L6UGM8_9BASI</name>
<gene>
    <name evidence="1" type="ORF">VP01_620g6</name>
</gene>
<organism evidence="1 2">
    <name type="scientific">Puccinia sorghi</name>
    <dbReference type="NCBI Taxonomy" id="27349"/>
    <lineage>
        <taxon>Eukaryota</taxon>
        <taxon>Fungi</taxon>
        <taxon>Dikarya</taxon>
        <taxon>Basidiomycota</taxon>
        <taxon>Pucciniomycotina</taxon>
        <taxon>Pucciniomycetes</taxon>
        <taxon>Pucciniales</taxon>
        <taxon>Pucciniaceae</taxon>
        <taxon>Puccinia</taxon>
    </lineage>
</organism>
<evidence type="ECO:0000313" key="2">
    <source>
        <dbReference type="Proteomes" id="UP000037035"/>
    </source>
</evidence>